<dbReference type="RefSeq" id="WP_344597819.1">
    <property type="nucleotide sequence ID" value="NZ_BAAARW010000044.1"/>
</dbReference>
<dbReference type="EMBL" id="BAAARW010000044">
    <property type="protein sequence ID" value="GAA2456139.1"/>
    <property type="molecule type" value="Genomic_DNA"/>
</dbReference>
<sequence>MTAHVIAAPEPTPATDPRGAWLRLSAAFTDAVTDLADREDLTVTCAPGMGRGAPGCFIPDLATVELDGAHLGHAPHTCDPSRPSDRERYPALWGVLVHEAAHAHHTRWSPPNGTPAAHADAALVLEESRIEAAQIRRRPADRHWLRASATHLVLADFMPPAPAPATVPGAGATATPPTTPTPAMPAPSAEMTPWDAGRAAGLLLARVDAGVLDRDEVAPLAAVVTKILGASRLSALSALWHIVHATGDGDQEKMIDLGRRWCRIVGVDPDRPAPQPSPGASGEASGSSPSPLAEAIGGALTAVATAEGLSTSGTPDTTGRSVKADERRREQATRDKTRRAAHRVFGATHPDHGRRGPTAITGTRTPRPDEQAAARRLARRLRAAAHRERLTTVSTSPTPPGRLRMRAALAADAQRAAGSVPTAEPFTQTTRRHVPAPPLRIGIACDVSGSMMTLAAPVASAAWILARAASHVPDARSATVIFGAKVRPVTYPGRTPERVSEFSAHDSTEQFVEAVEALDGTLELSRPGAARLLVVVSDGIFTAEQRRTGQQRIDRLTGTGCAVLWLALSGKPNAMNGAHLVALSDPAKAADTIGAAATRALRLA</sequence>
<gene>
    <name evidence="2" type="ORF">GCM10010191_89330</name>
</gene>
<evidence type="ECO:0000256" key="1">
    <source>
        <dbReference type="SAM" id="MobiDB-lite"/>
    </source>
</evidence>
<evidence type="ECO:0000313" key="3">
    <source>
        <dbReference type="Proteomes" id="UP001501231"/>
    </source>
</evidence>
<proteinExistence type="predicted"/>
<protein>
    <recommendedName>
        <fullName evidence="4">VWA domain-containing protein</fullName>
    </recommendedName>
</protein>
<dbReference type="Proteomes" id="UP001501231">
    <property type="component" value="Unassembled WGS sequence"/>
</dbReference>
<accession>A0ABN3KG90</accession>
<organism evidence="2 3">
    <name type="scientific">Actinomadura vinacea</name>
    <dbReference type="NCBI Taxonomy" id="115336"/>
    <lineage>
        <taxon>Bacteria</taxon>
        <taxon>Bacillati</taxon>
        <taxon>Actinomycetota</taxon>
        <taxon>Actinomycetes</taxon>
        <taxon>Streptosporangiales</taxon>
        <taxon>Thermomonosporaceae</taxon>
        <taxon>Actinomadura</taxon>
    </lineage>
</organism>
<reference evidence="2 3" key="1">
    <citation type="journal article" date="2019" name="Int. J. Syst. Evol. Microbiol.">
        <title>The Global Catalogue of Microorganisms (GCM) 10K type strain sequencing project: providing services to taxonomists for standard genome sequencing and annotation.</title>
        <authorList>
            <consortium name="The Broad Institute Genomics Platform"/>
            <consortium name="The Broad Institute Genome Sequencing Center for Infectious Disease"/>
            <person name="Wu L."/>
            <person name="Ma J."/>
        </authorList>
    </citation>
    <scope>NUCLEOTIDE SEQUENCE [LARGE SCALE GENOMIC DNA]</scope>
    <source>
        <strain evidence="2 3">JCM 3325</strain>
    </source>
</reference>
<feature type="region of interest" description="Disordered" evidence="1">
    <location>
        <begin position="306"/>
        <end position="373"/>
    </location>
</feature>
<dbReference type="InterPro" id="IPR036465">
    <property type="entry name" value="vWFA_dom_sf"/>
</dbReference>
<feature type="compositionally biased region" description="Basic and acidic residues" evidence="1">
    <location>
        <begin position="322"/>
        <end position="335"/>
    </location>
</feature>
<name>A0ABN3KG90_9ACTN</name>
<dbReference type="SUPFAM" id="SSF53300">
    <property type="entry name" value="vWA-like"/>
    <property type="match status" value="1"/>
</dbReference>
<keyword evidence="3" id="KW-1185">Reference proteome</keyword>
<feature type="compositionally biased region" description="Low complexity" evidence="1">
    <location>
        <begin position="166"/>
        <end position="176"/>
    </location>
</feature>
<evidence type="ECO:0000313" key="2">
    <source>
        <dbReference type="EMBL" id="GAA2456139.1"/>
    </source>
</evidence>
<feature type="compositionally biased region" description="Low complexity" evidence="1">
    <location>
        <begin position="278"/>
        <end position="291"/>
    </location>
</feature>
<feature type="region of interest" description="Disordered" evidence="1">
    <location>
        <begin position="266"/>
        <end position="293"/>
    </location>
</feature>
<feature type="compositionally biased region" description="Polar residues" evidence="1">
    <location>
        <begin position="308"/>
        <end position="320"/>
    </location>
</feature>
<feature type="region of interest" description="Disordered" evidence="1">
    <location>
        <begin position="165"/>
        <end position="189"/>
    </location>
</feature>
<evidence type="ECO:0008006" key="4">
    <source>
        <dbReference type="Google" id="ProtNLM"/>
    </source>
</evidence>
<comment type="caution">
    <text evidence="2">The sequence shown here is derived from an EMBL/GenBank/DDBJ whole genome shotgun (WGS) entry which is preliminary data.</text>
</comment>